<dbReference type="EMBL" id="JAJJMA010155403">
    <property type="protein sequence ID" value="MCL7035303.1"/>
    <property type="molecule type" value="Genomic_DNA"/>
</dbReference>
<evidence type="ECO:0000313" key="11">
    <source>
        <dbReference type="Proteomes" id="UP001177140"/>
    </source>
</evidence>
<feature type="compositionally biased region" description="Polar residues" evidence="9">
    <location>
        <begin position="578"/>
        <end position="587"/>
    </location>
</feature>
<dbReference type="InterPro" id="IPR028262">
    <property type="entry name" value="CTC1_plant"/>
</dbReference>
<evidence type="ECO:0000256" key="3">
    <source>
        <dbReference type="ARBA" id="ARBA00006332"/>
    </source>
</evidence>
<comment type="subcellular location">
    <subcellularLocation>
        <location evidence="2">Chromosome</location>
        <location evidence="2">Telomere</location>
    </subcellularLocation>
    <subcellularLocation>
        <location evidence="1">Nucleus</location>
    </subcellularLocation>
</comment>
<evidence type="ECO:0000256" key="2">
    <source>
        <dbReference type="ARBA" id="ARBA00004574"/>
    </source>
</evidence>
<feature type="compositionally biased region" description="Low complexity" evidence="9">
    <location>
        <begin position="19"/>
        <end position="29"/>
    </location>
</feature>
<evidence type="ECO:0000256" key="1">
    <source>
        <dbReference type="ARBA" id="ARBA00004123"/>
    </source>
</evidence>
<dbReference type="GO" id="GO:0003697">
    <property type="term" value="F:single-stranded DNA binding"/>
    <property type="evidence" value="ECO:0007669"/>
    <property type="project" value="TreeGrafter"/>
</dbReference>
<accession>A0AA41SIY5</accession>
<keyword evidence="6" id="KW-0779">Telomere</keyword>
<comment type="caution">
    <text evidence="10">The sequence shown here is derived from an EMBL/GenBank/DDBJ whole genome shotgun (WGS) entry which is preliminary data.</text>
</comment>
<keyword evidence="5" id="KW-0158">Chromosome</keyword>
<dbReference type="GO" id="GO:0045740">
    <property type="term" value="P:positive regulation of DNA replication"/>
    <property type="evidence" value="ECO:0007669"/>
    <property type="project" value="TreeGrafter"/>
</dbReference>
<evidence type="ECO:0000256" key="9">
    <source>
        <dbReference type="SAM" id="MobiDB-lite"/>
    </source>
</evidence>
<dbReference type="InterPro" id="IPR042617">
    <property type="entry name" value="CTC1-like"/>
</dbReference>
<feature type="region of interest" description="Disordered" evidence="9">
    <location>
        <begin position="557"/>
        <end position="587"/>
    </location>
</feature>
<dbReference type="GO" id="GO:0010833">
    <property type="term" value="P:telomere maintenance via telomere lengthening"/>
    <property type="evidence" value="ECO:0007669"/>
    <property type="project" value="TreeGrafter"/>
</dbReference>
<keyword evidence="11" id="KW-1185">Reference proteome</keyword>
<evidence type="ECO:0000256" key="4">
    <source>
        <dbReference type="ARBA" id="ARBA00016175"/>
    </source>
</evidence>
<dbReference type="Proteomes" id="UP001177140">
    <property type="component" value="Unassembled WGS sequence"/>
</dbReference>
<dbReference type="PANTHER" id="PTHR14865">
    <property type="entry name" value="CST COMPLEX SUBUNIT CTC1"/>
    <property type="match status" value="1"/>
</dbReference>
<keyword evidence="8" id="KW-0539">Nucleus</keyword>
<keyword evidence="7" id="KW-0238">DNA-binding</keyword>
<name>A0AA41SIY5_PAPNU</name>
<dbReference type="PANTHER" id="PTHR14865:SF2">
    <property type="entry name" value="CST COMPLEX SUBUNIT CTC1"/>
    <property type="match status" value="1"/>
</dbReference>
<sequence length="1163" mass="129146">MPEPKLISLSDLLESSRPLTGTSSLSSPSHVISESIPQTTTKLPKQSTNQENKRPSFLHPLEYPSCIIIGTLHLPTADNNNCKYNNKNSCFSFSDGTSRVCCDFLDIDITKQIHVFAWNFIPLHSKEGGGFLEIIRWRRSSCSPNPDEEEGSVCNPDAAAAFILSSNSYCPQEENSCFLCSLRIGAIISVIKVHFVRPKFSWTRNMLLLGTCCKTSIIVKSFSPMETPCHIQVPRQSLLEKFTESLVFSARFWFLLMISCFKKNISAFVSDKEILGSKNNIGNMVQMYATSILQPYVFRPRCGVFTEFCKHNLQCGCGNEQHSSSLKLALPISDFVSHCERLWVNMLLEFQNGFNVVGKKNCLSRWSCEGKSYCGMVRKIISSEGIGIVLIGSLQISPFSGRLQLIDATGSIDVVIPDFPSSCDVRSIYEVRAYSIVLEGLPAEVGDLGLCKSKSFSCRDIFHSVQVEREIKPTSIYLHFCMTDTTCLNETLKLPFKAGSFDDRIEIQDGLFQLVLVTHKFPAVRDFLGEPIIFLPWNLLLEDAQVTDAHLVAPKEHSRRDYSGNLPNKRPKHDHISSLASTSTSNQNRRMDGEFLDMGFCNDRRHKNFALANGIQHKVLVRCCKNGTLARTGSLRCSNSDAMDGVNGKSNAQKVLLEFKCETLRLYELLQVGICYMIRYGKEEIPGTGISCGKFLLTSQTPMWSFTISADNVLPADELLKNHVYKIASVGNDAVPFKSSTRNSADVVLHMSADAFSLLKVDIEGSKDRSIKSIGSSVDTATTSLSIGTIASELQCSRPTESDSGLPRGVLISVHGYVVDVHSFESDNAHKEHLRCDDTGICQFRSFQGLSGSTCIHISDGCQIVKLHGVLSQHACPIGMGPGVRATFHRVLVGQQALMLTPVTFIVINSVKEVYDKVGLRRPGPMFGLDILENAFQDMVTTSLISELIQCQDSRPKQFRCRVLAIHFLWMEKHNHELNNAELKERNKSSPVNIPLAGFIVDDGSSLCCCWASSERAAVLLRLDEEIPVKALISGTCRTVRSVKAQVSARYHLENVLNKHHKVTLSWSDKLLDSSCENLRFTVNSMSRLSCSDENLLKRIVLNAKCGPVVKIVGSKMDSNAIAHLQELTGVKVTQHVKQHIRVLGVQIVDPRTEANTMFQGLC</sequence>
<dbReference type="AlphaFoldDB" id="A0AA41SIY5"/>
<dbReference type="Pfam" id="PF15491">
    <property type="entry name" value="CTC1_2"/>
    <property type="match status" value="1"/>
</dbReference>
<gene>
    <name evidence="10" type="ORF">MKW94_022215</name>
</gene>
<reference evidence="10" key="1">
    <citation type="submission" date="2022-03" db="EMBL/GenBank/DDBJ databases">
        <title>A functionally conserved STORR gene fusion in Papaver species that diverged 16.8 million years ago.</title>
        <authorList>
            <person name="Catania T."/>
        </authorList>
    </citation>
    <scope>NUCLEOTIDE SEQUENCE</scope>
    <source>
        <strain evidence="10">S-191538</strain>
    </source>
</reference>
<evidence type="ECO:0000256" key="7">
    <source>
        <dbReference type="ARBA" id="ARBA00023125"/>
    </source>
</evidence>
<proteinExistence type="inferred from homology"/>
<evidence type="ECO:0000256" key="8">
    <source>
        <dbReference type="ARBA" id="ARBA00023242"/>
    </source>
</evidence>
<evidence type="ECO:0000313" key="10">
    <source>
        <dbReference type="EMBL" id="MCL7035303.1"/>
    </source>
</evidence>
<evidence type="ECO:0000256" key="5">
    <source>
        <dbReference type="ARBA" id="ARBA00022454"/>
    </source>
</evidence>
<dbReference type="GO" id="GO:0042162">
    <property type="term" value="F:telomeric DNA binding"/>
    <property type="evidence" value="ECO:0007669"/>
    <property type="project" value="TreeGrafter"/>
</dbReference>
<comment type="similarity">
    <text evidence="3">Belongs to the CTC1 family.</text>
</comment>
<protein>
    <recommendedName>
        <fullName evidence="4">CST complex subunit CTC1</fullName>
    </recommendedName>
</protein>
<feature type="compositionally biased region" description="Polar residues" evidence="9">
    <location>
        <begin position="30"/>
        <end position="50"/>
    </location>
</feature>
<dbReference type="GO" id="GO:1990879">
    <property type="term" value="C:CST complex"/>
    <property type="evidence" value="ECO:0007669"/>
    <property type="project" value="TreeGrafter"/>
</dbReference>
<organism evidence="10 11">
    <name type="scientific">Papaver nudicaule</name>
    <name type="common">Iceland poppy</name>
    <dbReference type="NCBI Taxonomy" id="74823"/>
    <lineage>
        <taxon>Eukaryota</taxon>
        <taxon>Viridiplantae</taxon>
        <taxon>Streptophyta</taxon>
        <taxon>Embryophyta</taxon>
        <taxon>Tracheophyta</taxon>
        <taxon>Spermatophyta</taxon>
        <taxon>Magnoliopsida</taxon>
        <taxon>Ranunculales</taxon>
        <taxon>Papaveraceae</taxon>
        <taxon>Papaveroideae</taxon>
        <taxon>Papaver</taxon>
    </lineage>
</organism>
<evidence type="ECO:0000256" key="6">
    <source>
        <dbReference type="ARBA" id="ARBA00022895"/>
    </source>
</evidence>
<feature type="region of interest" description="Disordered" evidence="9">
    <location>
        <begin position="19"/>
        <end position="56"/>
    </location>
</feature>